<evidence type="ECO:0000256" key="1">
    <source>
        <dbReference type="SAM" id="MobiDB-lite"/>
    </source>
</evidence>
<feature type="signal peptide" evidence="2">
    <location>
        <begin position="1"/>
        <end position="22"/>
    </location>
</feature>
<sequence>MNKKKSICCGLSLLLLSAILHAQPFYCRQCNQFLAGNNCRLHQGGSIQFLPELSLFLAYQPPSGSDEPPILDLSQGNISFQDMQQAVHQSGFEGWEPSVQVVSAPAQGVDQISVKDTRLKNHLLRSRKATLREIRKQLKQILPKDDFTGHNRREFLAVSLNQNQWVYIHLGFEQDAMLLWLDGHDLAHSFDNYGEVYFLLVELLHSMGLNAVFHFSIEATEGEVSEVSSNSGVGDSENGSVGTVSHADLSEDESDLSDLSDLESDVLESDD</sequence>
<protein>
    <submittedName>
        <fullName evidence="3">Uncharacterized protein</fullName>
    </submittedName>
</protein>
<evidence type="ECO:0000313" key="4">
    <source>
        <dbReference type="Proteomes" id="UP000028073"/>
    </source>
</evidence>
<dbReference type="OrthoDB" id="9825223at2"/>
<dbReference type="RefSeq" id="WP_034835330.1">
    <property type="nucleotide sequence ID" value="NZ_JOKH01000002.1"/>
</dbReference>
<feature type="compositionally biased region" description="Acidic residues" evidence="1">
    <location>
        <begin position="250"/>
        <end position="271"/>
    </location>
</feature>
<gene>
    <name evidence="3" type="ORF">GZ78_11730</name>
</gene>
<feature type="chain" id="PRO_5001760841" evidence="2">
    <location>
        <begin position="23"/>
        <end position="271"/>
    </location>
</feature>
<keyword evidence="2" id="KW-0732">Signal</keyword>
<dbReference type="STRING" id="1137799.GZ78_11730"/>
<name>A0A081NIC9_9GAMM</name>
<comment type="caution">
    <text evidence="3">The sequence shown here is derived from an EMBL/GenBank/DDBJ whole genome shotgun (WGS) entry which is preliminary data.</text>
</comment>
<dbReference type="Proteomes" id="UP000028073">
    <property type="component" value="Unassembled WGS sequence"/>
</dbReference>
<feature type="compositionally biased region" description="Low complexity" evidence="1">
    <location>
        <begin position="226"/>
        <end position="242"/>
    </location>
</feature>
<dbReference type="EMBL" id="JOKH01000002">
    <property type="protein sequence ID" value="KEQ18202.1"/>
    <property type="molecule type" value="Genomic_DNA"/>
</dbReference>
<dbReference type="AlphaFoldDB" id="A0A081NIC9"/>
<evidence type="ECO:0000256" key="2">
    <source>
        <dbReference type="SAM" id="SignalP"/>
    </source>
</evidence>
<keyword evidence="4" id="KW-1185">Reference proteome</keyword>
<accession>A0A081NIC9</accession>
<proteinExistence type="predicted"/>
<feature type="region of interest" description="Disordered" evidence="1">
    <location>
        <begin position="226"/>
        <end position="271"/>
    </location>
</feature>
<evidence type="ECO:0000313" key="3">
    <source>
        <dbReference type="EMBL" id="KEQ18202.1"/>
    </source>
</evidence>
<organism evidence="3 4">
    <name type="scientific">Endozoicomonas numazuensis</name>
    <dbReference type="NCBI Taxonomy" id="1137799"/>
    <lineage>
        <taxon>Bacteria</taxon>
        <taxon>Pseudomonadati</taxon>
        <taxon>Pseudomonadota</taxon>
        <taxon>Gammaproteobacteria</taxon>
        <taxon>Oceanospirillales</taxon>
        <taxon>Endozoicomonadaceae</taxon>
        <taxon>Endozoicomonas</taxon>
    </lineage>
</organism>
<reference evidence="3 4" key="1">
    <citation type="submission" date="2014-06" db="EMBL/GenBank/DDBJ databases">
        <title>Whole Genome Sequences of Three Symbiotic Endozoicomonas Bacteria.</title>
        <authorList>
            <person name="Neave M.J."/>
            <person name="Apprill A."/>
            <person name="Voolstra C.R."/>
        </authorList>
    </citation>
    <scope>NUCLEOTIDE SEQUENCE [LARGE SCALE GENOMIC DNA]</scope>
    <source>
        <strain evidence="3 4">DSM 25634</strain>
    </source>
</reference>